<organism evidence="2 3">
    <name type="scientific">Catenaria anguillulae PL171</name>
    <dbReference type="NCBI Taxonomy" id="765915"/>
    <lineage>
        <taxon>Eukaryota</taxon>
        <taxon>Fungi</taxon>
        <taxon>Fungi incertae sedis</taxon>
        <taxon>Blastocladiomycota</taxon>
        <taxon>Blastocladiomycetes</taxon>
        <taxon>Blastocladiales</taxon>
        <taxon>Catenariaceae</taxon>
        <taxon>Catenaria</taxon>
    </lineage>
</organism>
<feature type="compositionally biased region" description="Basic residues" evidence="1">
    <location>
        <begin position="212"/>
        <end position="221"/>
    </location>
</feature>
<evidence type="ECO:0000256" key="1">
    <source>
        <dbReference type="SAM" id="MobiDB-lite"/>
    </source>
</evidence>
<feature type="region of interest" description="Disordered" evidence="1">
    <location>
        <begin position="202"/>
        <end position="227"/>
    </location>
</feature>
<accession>A0A1Y2HPY8</accession>
<proteinExistence type="predicted"/>
<evidence type="ECO:0000313" key="3">
    <source>
        <dbReference type="Proteomes" id="UP000193411"/>
    </source>
</evidence>
<keyword evidence="3" id="KW-1185">Reference proteome</keyword>
<feature type="region of interest" description="Disordered" evidence="1">
    <location>
        <begin position="38"/>
        <end position="63"/>
    </location>
</feature>
<sequence>MVATVTAEVLPLATWSPAQCSAEASLLTMLGASSAHGVDGWSESSSSMASSLESPGPSDSDVESRAYCESVSDSWASSSVVSAKSLDDERRLWAARERMRLVAASDASRFKPTLPLPLGRPRECPRVKGTSPSFATTAGADCARPCLALGLPLDLHLVHHAHGLLLGPDLNHFHVHIHVHVRGDLARHPYRPCARRWNQRSSLRPIPSLPHRPPRPPRPRHPPAAPCSLVRQFPRSTLALDTHAHFCETSWGLLP</sequence>
<gene>
    <name evidence="2" type="ORF">BCR44DRAFT_1432386</name>
</gene>
<reference evidence="2 3" key="1">
    <citation type="submission" date="2016-07" db="EMBL/GenBank/DDBJ databases">
        <title>Pervasive Adenine N6-methylation of Active Genes in Fungi.</title>
        <authorList>
            <consortium name="DOE Joint Genome Institute"/>
            <person name="Mondo S.J."/>
            <person name="Dannebaum R.O."/>
            <person name="Kuo R.C."/>
            <person name="Labutti K."/>
            <person name="Haridas S."/>
            <person name="Kuo A."/>
            <person name="Salamov A."/>
            <person name="Ahrendt S.R."/>
            <person name="Lipzen A."/>
            <person name="Sullivan W."/>
            <person name="Andreopoulos W.B."/>
            <person name="Clum A."/>
            <person name="Lindquist E."/>
            <person name="Daum C."/>
            <person name="Ramamoorthy G.K."/>
            <person name="Gryganskyi A."/>
            <person name="Culley D."/>
            <person name="Magnuson J.K."/>
            <person name="James T.Y."/>
            <person name="O'Malley M.A."/>
            <person name="Stajich J.E."/>
            <person name="Spatafora J.W."/>
            <person name="Visel A."/>
            <person name="Grigoriev I.V."/>
        </authorList>
    </citation>
    <scope>NUCLEOTIDE SEQUENCE [LARGE SCALE GENOMIC DNA]</scope>
    <source>
        <strain evidence="2 3">PL171</strain>
    </source>
</reference>
<comment type="caution">
    <text evidence="2">The sequence shown here is derived from an EMBL/GenBank/DDBJ whole genome shotgun (WGS) entry which is preliminary data.</text>
</comment>
<dbReference type="AlphaFoldDB" id="A0A1Y2HPY8"/>
<feature type="compositionally biased region" description="Low complexity" evidence="1">
    <location>
        <begin position="42"/>
        <end position="58"/>
    </location>
</feature>
<protein>
    <submittedName>
        <fullName evidence="2">Uncharacterized protein</fullName>
    </submittedName>
</protein>
<name>A0A1Y2HPY8_9FUNG</name>
<dbReference type="EMBL" id="MCFL01000016">
    <property type="protein sequence ID" value="ORZ36677.1"/>
    <property type="molecule type" value="Genomic_DNA"/>
</dbReference>
<evidence type="ECO:0000313" key="2">
    <source>
        <dbReference type="EMBL" id="ORZ36677.1"/>
    </source>
</evidence>
<dbReference type="Proteomes" id="UP000193411">
    <property type="component" value="Unassembled WGS sequence"/>
</dbReference>